<comment type="similarity">
    <text evidence="11">Belongs to the ABC transporter superfamily. Multidrug exporter LmrA (TC 3.A.1.117.1) family.</text>
</comment>
<comment type="function">
    <text evidence="10">Efflux transporter for a variety of amphiphilic cationic compounds, including antibiotics.</text>
</comment>
<dbReference type="InterPro" id="IPR003593">
    <property type="entry name" value="AAA+_ATPase"/>
</dbReference>
<evidence type="ECO:0000256" key="12">
    <source>
        <dbReference type="ARBA" id="ARBA00072598"/>
    </source>
</evidence>
<organism evidence="16 17">
    <name type="scientific">Lactococcus termiticola</name>
    <dbReference type="NCBI Taxonomy" id="2169526"/>
    <lineage>
        <taxon>Bacteria</taxon>
        <taxon>Bacillati</taxon>
        <taxon>Bacillota</taxon>
        <taxon>Bacilli</taxon>
        <taxon>Lactobacillales</taxon>
        <taxon>Streptococcaceae</taxon>
        <taxon>Lactococcus</taxon>
    </lineage>
</organism>
<feature type="domain" description="ABC transmembrane type-1" evidence="15">
    <location>
        <begin position="43"/>
        <end position="321"/>
    </location>
</feature>
<dbReference type="InterPro" id="IPR003439">
    <property type="entry name" value="ABC_transporter-like_ATP-bd"/>
</dbReference>
<evidence type="ECO:0000259" key="14">
    <source>
        <dbReference type="PROSITE" id="PS50893"/>
    </source>
</evidence>
<dbReference type="Gene3D" id="1.20.1560.10">
    <property type="entry name" value="ABC transporter type 1, transmembrane domain"/>
    <property type="match status" value="1"/>
</dbReference>
<keyword evidence="5 16" id="KW-0067">ATP-binding</keyword>
<evidence type="ECO:0000256" key="1">
    <source>
        <dbReference type="ARBA" id="ARBA00004651"/>
    </source>
</evidence>
<dbReference type="PANTHER" id="PTHR43394">
    <property type="entry name" value="ATP-DEPENDENT PERMEASE MDL1, MITOCHONDRIAL"/>
    <property type="match status" value="1"/>
</dbReference>
<keyword evidence="8" id="KW-0046">Antibiotic resistance</keyword>
<evidence type="ECO:0000313" key="17">
    <source>
        <dbReference type="Proteomes" id="UP000245021"/>
    </source>
</evidence>
<proteinExistence type="inferred from homology"/>
<sequence length="595" mass="65434">MERADSFEARRTLEDGKKTITKMSMKNFVKLIRMAKTPYTFFILGIIGGVIGTLIQLQVPKMVQPLVNGFSHGVDVAQIILVIGLYILSALMSAGSAIVLGIFGESVVKNLRSKVWDKMIHLPVSYFDETKTGEMSSRLANDTTQVKDLIANSIPSAFTSILLLVGSIIFMISMQWRLTLAMIIAVPVVMLIMFPIMTFGQKIGRTRQDSLANFQGIASESLSEIRLVKSSNAEKQASHKAEKDVNDLYKIGVRESIFDGLMSPVMMLAMMLMIFGLLAYGVYLISTHVMSLGTLLGMMMYLMNLIGAVPTVAQFFTALAKASGSTVRLTELLDEDQEVLHAGKEVDVEGKTLHVNHVDFSYDNSEKILQDITFEAKPNSIVAFAGPSGGGKSTIFALLERFYQPTSGDIKIDAINVNDISLQNWRSQIGFVSQDSAIMAGSIRENLTYGLEGTYSDDDLWHVLELAYARKFVEDMPEGLDTEVGERGVKISGGQRQRIAIARAFLRNPKILMLDEATASLDSESESMVQKALDSLMKGRTTLVIAHRLSTIVDADNIYFIEKGQVTGSGTHNELVASHPLYASYVKEQLTKASV</sequence>
<dbReference type="PROSITE" id="PS00211">
    <property type="entry name" value="ABC_TRANSPORTER_1"/>
    <property type="match status" value="1"/>
</dbReference>
<accession>A0A2R5HIN1</accession>
<feature type="transmembrane region" description="Helical" evidence="13">
    <location>
        <begin position="149"/>
        <end position="172"/>
    </location>
</feature>
<dbReference type="PANTHER" id="PTHR43394:SF1">
    <property type="entry name" value="ATP-BINDING CASSETTE SUB-FAMILY B MEMBER 10, MITOCHONDRIAL"/>
    <property type="match status" value="1"/>
</dbReference>
<evidence type="ECO:0000256" key="11">
    <source>
        <dbReference type="ARBA" id="ARBA00061674"/>
    </source>
</evidence>
<dbReference type="EMBL" id="BFFO01000013">
    <property type="protein sequence ID" value="GBG97465.1"/>
    <property type="molecule type" value="Genomic_DNA"/>
</dbReference>
<evidence type="ECO:0000256" key="10">
    <source>
        <dbReference type="ARBA" id="ARBA00059943"/>
    </source>
</evidence>
<feature type="transmembrane region" description="Helical" evidence="13">
    <location>
        <begin position="39"/>
        <end position="59"/>
    </location>
</feature>
<dbReference type="GO" id="GO:0016887">
    <property type="term" value="F:ATP hydrolysis activity"/>
    <property type="evidence" value="ECO:0007669"/>
    <property type="project" value="InterPro"/>
</dbReference>
<dbReference type="GO" id="GO:0005524">
    <property type="term" value="F:ATP binding"/>
    <property type="evidence" value="ECO:0007669"/>
    <property type="project" value="UniProtKB-KW"/>
</dbReference>
<dbReference type="PROSITE" id="PS50929">
    <property type="entry name" value="ABC_TM1F"/>
    <property type="match status" value="1"/>
</dbReference>
<dbReference type="EC" id="7.6.2.2" evidence="2"/>
<name>A0A2R5HIN1_9LACT</name>
<evidence type="ECO:0000313" key="16">
    <source>
        <dbReference type="EMBL" id="GBG97465.1"/>
    </source>
</evidence>
<evidence type="ECO:0000256" key="6">
    <source>
        <dbReference type="ARBA" id="ARBA00022989"/>
    </source>
</evidence>
<comment type="catalytic activity">
    <reaction evidence="9">
        <text>ATP + H2O + xenobioticSide 1 = ADP + phosphate + xenobioticSide 2.</text>
        <dbReference type="EC" id="7.6.2.2"/>
    </reaction>
</comment>
<dbReference type="Proteomes" id="UP000245021">
    <property type="component" value="Unassembled WGS sequence"/>
</dbReference>
<keyword evidence="4" id="KW-0547">Nucleotide-binding</keyword>
<dbReference type="FunFam" id="3.40.50.300:FF:000218">
    <property type="entry name" value="Multidrug ABC transporter ATP-binding protein"/>
    <property type="match status" value="1"/>
</dbReference>
<keyword evidence="6 13" id="KW-1133">Transmembrane helix</keyword>
<feature type="domain" description="ABC transporter" evidence="14">
    <location>
        <begin position="353"/>
        <end position="588"/>
    </location>
</feature>
<evidence type="ECO:0000256" key="3">
    <source>
        <dbReference type="ARBA" id="ARBA00022692"/>
    </source>
</evidence>
<dbReference type="Pfam" id="PF00005">
    <property type="entry name" value="ABC_tran"/>
    <property type="match status" value="1"/>
</dbReference>
<keyword evidence="17" id="KW-1185">Reference proteome</keyword>
<evidence type="ECO:0000256" key="2">
    <source>
        <dbReference type="ARBA" id="ARBA00012191"/>
    </source>
</evidence>
<dbReference type="InterPro" id="IPR027417">
    <property type="entry name" value="P-loop_NTPase"/>
</dbReference>
<protein>
    <recommendedName>
        <fullName evidence="12">Multidrug resistance ABC transporter ATP-binding and permease protein</fullName>
        <ecNumber evidence="2">7.6.2.2</ecNumber>
    </recommendedName>
</protein>
<feature type="transmembrane region" description="Helical" evidence="13">
    <location>
        <begin position="265"/>
        <end position="286"/>
    </location>
</feature>
<dbReference type="GO" id="GO:0005886">
    <property type="term" value="C:plasma membrane"/>
    <property type="evidence" value="ECO:0007669"/>
    <property type="project" value="UniProtKB-SubCell"/>
</dbReference>
<comment type="caution">
    <text evidence="16">The sequence shown here is derived from an EMBL/GenBank/DDBJ whole genome shotgun (WGS) entry which is preliminary data.</text>
</comment>
<dbReference type="CDD" id="cd18551">
    <property type="entry name" value="ABC_6TM_LmrA_like"/>
    <property type="match status" value="1"/>
</dbReference>
<dbReference type="SUPFAM" id="SSF90123">
    <property type="entry name" value="ABC transporter transmembrane region"/>
    <property type="match status" value="1"/>
</dbReference>
<evidence type="ECO:0000256" key="4">
    <source>
        <dbReference type="ARBA" id="ARBA00022741"/>
    </source>
</evidence>
<dbReference type="SMART" id="SM00382">
    <property type="entry name" value="AAA"/>
    <property type="match status" value="1"/>
</dbReference>
<evidence type="ECO:0000256" key="7">
    <source>
        <dbReference type="ARBA" id="ARBA00023136"/>
    </source>
</evidence>
<gene>
    <name evidence="16" type="primary">mdlB_4</name>
    <name evidence="16" type="ORF">NtB2_01611</name>
</gene>
<dbReference type="GO" id="GO:0046677">
    <property type="term" value="P:response to antibiotic"/>
    <property type="evidence" value="ECO:0007669"/>
    <property type="project" value="UniProtKB-KW"/>
</dbReference>
<dbReference type="Gene3D" id="3.40.50.300">
    <property type="entry name" value="P-loop containing nucleotide triphosphate hydrolases"/>
    <property type="match status" value="1"/>
</dbReference>
<dbReference type="PROSITE" id="PS50893">
    <property type="entry name" value="ABC_TRANSPORTER_2"/>
    <property type="match status" value="1"/>
</dbReference>
<evidence type="ECO:0000256" key="13">
    <source>
        <dbReference type="SAM" id="Phobius"/>
    </source>
</evidence>
<keyword evidence="7 13" id="KW-0472">Membrane</keyword>
<dbReference type="InterPro" id="IPR036640">
    <property type="entry name" value="ABC1_TM_sf"/>
</dbReference>
<dbReference type="GO" id="GO:0015421">
    <property type="term" value="F:ABC-type oligopeptide transporter activity"/>
    <property type="evidence" value="ECO:0007669"/>
    <property type="project" value="TreeGrafter"/>
</dbReference>
<evidence type="ECO:0000256" key="5">
    <source>
        <dbReference type="ARBA" id="ARBA00022840"/>
    </source>
</evidence>
<feature type="transmembrane region" description="Helical" evidence="13">
    <location>
        <begin position="178"/>
        <end position="199"/>
    </location>
</feature>
<dbReference type="AlphaFoldDB" id="A0A2R5HIN1"/>
<evidence type="ECO:0000256" key="8">
    <source>
        <dbReference type="ARBA" id="ARBA00023251"/>
    </source>
</evidence>
<dbReference type="InterPro" id="IPR011527">
    <property type="entry name" value="ABC1_TM_dom"/>
</dbReference>
<keyword evidence="3 13" id="KW-0812">Transmembrane</keyword>
<dbReference type="SUPFAM" id="SSF52540">
    <property type="entry name" value="P-loop containing nucleoside triphosphate hydrolases"/>
    <property type="match status" value="1"/>
</dbReference>
<evidence type="ECO:0000256" key="9">
    <source>
        <dbReference type="ARBA" id="ARBA00034018"/>
    </source>
</evidence>
<feature type="transmembrane region" description="Helical" evidence="13">
    <location>
        <begin position="79"/>
        <end position="104"/>
    </location>
</feature>
<comment type="subcellular location">
    <subcellularLocation>
        <location evidence="1">Cell membrane</location>
        <topology evidence="1">Multi-pass membrane protein</topology>
    </subcellularLocation>
</comment>
<dbReference type="GO" id="GO:0008559">
    <property type="term" value="F:ABC-type xenobiotic transporter activity"/>
    <property type="evidence" value="ECO:0007669"/>
    <property type="project" value="UniProtKB-EC"/>
</dbReference>
<dbReference type="Pfam" id="PF00664">
    <property type="entry name" value="ABC_membrane"/>
    <property type="match status" value="1"/>
</dbReference>
<reference evidence="16 17" key="1">
    <citation type="journal article" date="2018" name="Genome Announc.">
        <title>Draft Genome Sequence of Lactococcus sp. Strain NtB2 (JCM 32569), Isolated from the Gut of the Higher Termite Nasutitermes takasagoensis.</title>
        <authorList>
            <person name="Noda S."/>
            <person name="Aihara C."/>
            <person name="Yuki M."/>
            <person name="Ohkuma M."/>
        </authorList>
    </citation>
    <scope>NUCLEOTIDE SEQUENCE [LARGE SCALE GENOMIC DNA]</scope>
    <source>
        <strain evidence="16 17">NtB2</strain>
    </source>
</reference>
<feature type="transmembrane region" description="Helical" evidence="13">
    <location>
        <begin position="298"/>
        <end position="320"/>
    </location>
</feature>
<evidence type="ECO:0000259" key="15">
    <source>
        <dbReference type="PROSITE" id="PS50929"/>
    </source>
</evidence>
<dbReference type="OrthoDB" id="9770415at2"/>
<dbReference type="InterPro" id="IPR039421">
    <property type="entry name" value="Type_1_exporter"/>
</dbReference>
<dbReference type="InterPro" id="IPR017871">
    <property type="entry name" value="ABC_transporter-like_CS"/>
</dbReference>